<feature type="non-terminal residue" evidence="1">
    <location>
        <position position="1"/>
    </location>
</feature>
<evidence type="ECO:0000313" key="1">
    <source>
        <dbReference type="EMBL" id="GAI92883.1"/>
    </source>
</evidence>
<sequence length="29" mass="3681">IVLYHHEKSVKHYPKRVDTDKTYYNFDKR</sequence>
<accession>X1SIU2</accession>
<comment type="caution">
    <text evidence="1">The sequence shown here is derived from an EMBL/GenBank/DDBJ whole genome shotgun (WGS) entry which is preliminary data.</text>
</comment>
<name>X1SIU2_9ZZZZ</name>
<dbReference type="EMBL" id="BARW01017918">
    <property type="protein sequence ID" value="GAI92883.1"/>
    <property type="molecule type" value="Genomic_DNA"/>
</dbReference>
<dbReference type="AlphaFoldDB" id="X1SIU2"/>
<protein>
    <submittedName>
        <fullName evidence="1">Uncharacterized protein</fullName>
    </submittedName>
</protein>
<reference evidence="1" key="1">
    <citation type="journal article" date="2014" name="Front. Microbiol.">
        <title>High frequency of phylogenetically diverse reductive dehalogenase-homologous genes in deep subseafloor sedimentary metagenomes.</title>
        <authorList>
            <person name="Kawai M."/>
            <person name="Futagami T."/>
            <person name="Toyoda A."/>
            <person name="Takaki Y."/>
            <person name="Nishi S."/>
            <person name="Hori S."/>
            <person name="Arai W."/>
            <person name="Tsubouchi T."/>
            <person name="Morono Y."/>
            <person name="Uchiyama I."/>
            <person name="Ito T."/>
            <person name="Fujiyama A."/>
            <person name="Inagaki F."/>
            <person name="Takami H."/>
        </authorList>
    </citation>
    <scope>NUCLEOTIDE SEQUENCE</scope>
    <source>
        <strain evidence="1">Expedition CK06-06</strain>
    </source>
</reference>
<gene>
    <name evidence="1" type="ORF">S12H4_30812</name>
</gene>
<organism evidence="1">
    <name type="scientific">marine sediment metagenome</name>
    <dbReference type="NCBI Taxonomy" id="412755"/>
    <lineage>
        <taxon>unclassified sequences</taxon>
        <taxon>metagenomes</taxon>
        <taxon>ecological metagenomes</taxon>
    </lineage>
</organism>
<proteinExistence type="predicted"/>